<reference evidence="14" key="1">
    <citation type="journal article" date="2014" name="Insect Biochem. Mol. Biol.">
        <title>An insight into the sialome of the frog biting fly, Corethrella appendiculata.</title>
        <authorList>
            <person name="Ribeiro J.M.C."/>
            <person name="Chagas A.C."/>
            <person name="Pham V.M."/>
            <person name="Lounibos L.P."/>
            <person name="Calvo E."/>
        </authorList>
    </citation>
    <scope>NUCLEOTIDE SEQUENCE</scope>
    <source>
        <tissue evidence="14">Salivary glands</tissue>
    </source>
</reference>
<dbReference type="Pfam" id="PF13912">
    <property type="entry name" value="zf-C2H2_6"/>
    <property type="match status" value="1"/>
</dbReference>
<dbReference type="FunFam" id="3.30.160.60:FF:000053">
    <property type="entry name" value="zinc finger protein 182 isoform X1"/>
    <property type="match status" value="1"/>
</dbReference>
<dbReference type="InterPro" id="IPR036236">
    <property type="entry name" value="Znf_C2H2_sf"/>
</dbReference>
<keyword evidence="6" id="KW-0862">Zinc</keyword>
<feature type="domain" description="C2H2-type" evidence="13">
    <location>
        <begin position="349"/>
        <end position="376"/>
    </location>
</feature>
<dbReference type="GO" id="GO:0000981">
    <property type="term" value="F:DNA-binding transcription factor activity, RNA polymerase II-specific"/>
    <property type="evidence" value="ECO:0007669"/>
    <property type="project" value="TreeGrafter"/>
</dbReference>
<evidence type="ECO:0000313" key="14">
    <source>
        <dbReference type="EMBL" id="JAB55489.1"/>
    </source>
</evidence>
<dbReference type="FunFam" id="3.30.160.60:FF:000100">
    <property type="entry name" value="Zinc finger 45-like"/>
    <property type="match status" value="1"/>
</dbReference>
<evidence type="ECO:0000259" key="13">
    <source>
        <dbReference type="PROSITE" id="PS50157"/>
    </source>
</evidence>
<evidence type="ECO:0000256" key="2">
    <source>
        <dbReference type="ARBA" id="ARBA00006991"/>
    </source>
</evidence>
<feature type="domain" description="C2H2-type" evidence="13">
    <location>
        <begin position="266"/>
        <end position="294"/>
    </location>
</feature>
<evidence type="ECO:0000256" key="6">
    <source>
        <dbReference type="ARBA" id="ARBA00022833"/>
    </source>
</evidence>
<keyword evidence="10" id="KW-0539">Nucleus</keyword>
<dbReference type="GO" id="GO:0005634">
    <property type="term" value="C:nucleus"/>
    <property type="evidence" value="ECO:0007669"/>
    <property type="project" value="UniProtKB-SubCell"/>
</dbReference>
<name>U5EQA4_9DIPT</name>
<dbReference type="GO" id="GO:0000978">
    <property type="term" value="F:RNA polymerase II cis-regulatory region sequence-specific DNA binding"/>
    <property type="evidence" value="ECO:0007669"/>
    <property type="project" value="TreeGrafter"/>
</dbReference>
<keyword evidence="9" id="KW-0804">Transcription</keyword>
<feature type="non-terminal residue" evidence="14">
    <location>
        <position position="1"/>
    </location>
</feature>
<dbReference type="FunFam" id="3.30.160.60:FF:000325">
    <property type="entry name" value="ZFP90 zinc finger protein"/>
    <property type="match status" value="2"/>
</dbReference>
<comment type="similarity">
    <text evidence="2">Belongs to the krueppel C2H2-type zinc-finger protein family.</text>
</comment>
<evidence type="ECO:0000256" key="3">
    <source>
        <dbReference type="ARBA" id="ARBA00022723"/>
    </source>
</evidence>
<evidence type="ECO:0000256" key="11">
    <source>
        <dbReference type="PROSITE-ProRule" id="PRU00042"/>
    </source>
</evidence>
<dbReference type="EMBL" id="GANO01004382">
    <property type="protein sequence ID" value="JAB55489.1"/>
    <property type="molecule type" value="mRNA"/>
</dbReference>
<comment type="subcellular location">
    <subcellularLocation>
        <location evidence="1">Nucleus</location>
    </subcellularLocation>
</comment>
<keyword evidence="4" id="KW-0677">Repeat</keyword>
<dbReference type="PANTHER" id="PTHR19818">
    <property type="entry name" value="ZINC FINGER PROTEIN ZIC AND GLI"/>
    <property type="match status" value="1"/>
</dbReference>
<dbReference type="PROSITE" id="PS50157">
    <property type="entry name" value="ZINC_FINGER_C2H2_2"/>
    <property type="match status" value="8"/>
</dbReference>
<accession>U5EQA4</accession>
<evidence type="ECO:0000256" key="9">
    <source>
        <dbReference type="ARBA" id="ARBA00023163"/>
    </source>
</evidence>
<sequence>RGRKRKISTAQIKNENDKNSKDDNCHTEDNNNEPKTKLSNKNKIIVEANEDVFVITAVVPNGIVNDEQNQIESKIETNCSKIQLKENDFIATAEITEIVENAQNASTQTTTPKKPRKTKSNKKEYKCEICLKFFSGTNDLRKHLRIHNDERPYSCEHCDKKFRQAGCLKNHIASQHGTDVLFKCDYCGKGFPIKERLRLHFRIHTGEKPYKCKLCPKAFARGGQLTQHLATHSGIKKHACEFCNASFACLSNLRIHTKSHLDVRDYTCHICGKGFYRPDALKKHLLCYHGNIKAFHCNICNKMFKGHLPQHMRTHQQVRPHGCSVCGSVFSQRSQLIVHQRIHSGERPYRCQVCWQAFAHSSVLKLHIRKHTGEKPFKCLLCVDSTAFSQLPHLKKHMQSIHQKDKAYMCENCREFFKTKSEFVAHSSVCEKNEDEFPENVTIEEIIDRKVKFANSGVEPPMPISQMRLLVAVLLKKISSDDRLKQLGFDKRLIDNVLIDSLKC</sequence>
<dbReference type="FunFam" id="3.30.160.60:FF:000690">
    <property type="entry name" value="Zinc finger protein 354C"/>
    <property type="match status" value="1"/>
</dbReference>
<evidence type="ECO:0000256" key="4">
    <source>
        <dbReference type="ARBA" id="ARBA00022737"/>
    </source>
</evidence>
<protein>
    <recommendedName>
        <fullName evidence="13">C2H2-type domain-containing protein</fullName>
    </recommendedName>
</protein>
<dbReference type="Gene3D" id="3.30.160.60">
    <property type="entry name" value="Classic Zinc Finger"/>
    <property type="match status" value="10"/>
</dbReference>
<evidence type="ECO:0000256" key="5">
    <source>
        <dbReference type="ARBA" id="ARBA00022771"/>
    </source>
</evidence>
<dbReference type="PROSITE" id="PS00028">
    <property type="entry name" value="ZINC_FINGER_C2H2_1"/>
    <property type="match status" value="8"/>
</dbReference>
<keyword evidence="7" id="KW-0805">Transcription regulation</keyword>
<dbReference type="InterPro" id="IPR013087">
    <property type="entry name" value="Znf_C2H2_type"/>
</dbReference>
<feature type="domain" description="C2H2-type" evidence="13">
    <location>
        <begin position="153"/>
        <end position="176"/>
    </location>
</feature>
<evidence type="ECO:0000256" key="1">
    <source>
        <dbReference type="ARBA" id="ARBA00004123"/>
    </source>
</evidence>
<dbReference type="PANTHER" id="PTHR19818:SF139">
    <property type="entry name" value="PAIR-RULE PROTEIN ODD-PAIRED"/>
    <property type="match status" value="1"/>
</dbReference>
<dbReference type="SMART" id="SM00355">
    <property type="entry name" value="ZnF_C2H2"/>
    <property type="match status" value="11"/>
</dbReference>
<dbReference type="GO" id="GO:0000785">
    <property type="term" value="C:chromatin"/>
    <property type="evidence" value="ECO:0007669"/>
    <property type="project" value="UniProtKB-ARBA"/>
</dbReference>
<keyword evidence="5 11" id="KW-0863">Zinc-finger</keyword>
<feature type="domain" description="C2H2-type" evidence="13">
    <location>
        <begin position="210"/>
        <end position="237"/>
    </location>
</feature>
<dbReference type="AlphaFoldDB" id="U5EQA4"/>
<evidence type="ECO:0000256" key="12">
    <source>
        <dbReference type="SAM" id="MobiDB-lite"/>
    </source>
</evidence>
<feature type="domain" description="C2H2-type" evidence="13">
    <location>
        <begin position="182"/>
        <end position="209"/>
    </location>
</feature>
<keyword evidence="8" id="KW-0238">DNA-binding</keyword>
<feature type="domain" description="C2H2-type" evidence="13">
    <location>
        <begin position="321"/>
        <end position="348"/>
    </location>
</feature>
<feature type="compositionally biased region" description="Basic and acidic residues" evidence="12">
    <location>
        <begin position="14"/>
        <end position="36"/>
    </location>
</feature>
<proteinExistence type="evidence at transcript level"/>
<dbReference type="GO" id="GO:0040029">
    <property type="term" value="P:epigenetic regulation of gene expression"/>
    <property type="evidence" value="ECO:0007669"/>
    <property type="project" value="UniProtKB-ARBA"/>
</dbReference>
<feature type="domain" description="C2H2-type" evidence="13">
    <location>
        <begin position="238"/>
        <end position="265"/>
    </location>
</feature>
<dbReference type="SUPFAM" id="SSF57667">
    <property type="entry name" value="beta-beta-alpha zinc fingers"/>
    <property type="match status" value="5"/>
</dbReference>
<dbReference type="GO" id="GO:0003682">
    <property type="term" value="F:chromatin binding"/>
    <property type="evidence" value="ECO:0007669"/>
    <property type="project" value="UniProtKB-ARBA"/>
</dbReference>
<dbReference type="InterPro" id="IPR050329">
    <property type="entry name" value="GLI_C2H2-zinc-finger"/>
</dbReference>
<dbReference type="GO" id="GO:0008270">
    <property type="term" value="F:zinc ion binding"/>
    <property type="evidence" value="ECO:0007669"/>
    <property type="project" value="UniProtKB-KW"/>
</dbReference>
<dbReference type="Pfam" id="PF00096">
    <property type="entry name" value="zf-C2H2"/>
    <property type="match status" value="7"/>
</dbReference>
<keyword evidence="3" id="KW-0479">Metal-binding</keyword>
<evidence type="ECO:0000256" key="10">
    <source>
        <dbReference type="ARBA" id="ARBA00023242"/>
    </source>
</evidence>
<feature type="domain" description="C2H2-type" evidence="13">
    <location>
        <begin position="125"/>
        <end position="152"/>
    </location>
</feature>
<evidence type="ECO:0000256" key="8">
    <source>
        <dbReference type="ARBA" id="ARBA00023125"/>
    </source>
</evidence>
<feature type="non-terminal residue" evidence="14">
    <location>
        <position position="504"/>
    </location>
</feature>
<organism evidence="14">
    <name type="scientific">Corethrella appendiculata</name>
    <dbReference type="NCBI Taxonomy" id="1370023"/>
    <lineage>
        <taxon>Eukaryota</taxon>
        <taxon>Metazoa</taxon>
        <taxon>Ecdysozoa</taxon>
        <taxon>Arthropoda</taxon>
        <taxon>Hexapoda</taxon>
        <taxon>Insecta</taxon>
        <taxon>Pterygota</taxon>
        <taxon>Neoptera</taxon>
        <taxon>Endopterygota</taxon>
        <taxon>Diptera</taxon>
        <taxon>Nematocera</taxon>
        <taxon>Culicoidea</taxon>
        <taxon>Chaoboridae</taxon>
        <taxon>Corethrella</taxon>
    </lineage>
</organism>
<evidence type="ECO:0000256" key="7">
    <source>
        <dbReference type="ARBA" id="ARBA00023015"/>
    </source>
</evidence>
<feature type="region of interest" description="Disordered" evidence="12">
    <location>
        <begin position="1"/>
        <end position="38"/>
    </location>
</feature>
<dbReference type="GO" id="GO:0045944">
    <property type="term" value="P:positive regulation of transcription by RNA polymerase II"/>
    <property type="evidence" value="ECO:0007669"/>
    <property type="project" value="UniProtKB-ARBA"/>
</dbReference>